<reference evidence="1" key="2">
    <citation type="journal article" date="2022" name="Res Sq">
        <title>Comparative Genomics Reveals Insights into the Divergent Evolution of Astigmatic Mites and Household Pest Adaptations.</title>
        <authorList>
            <person name="Xiong Q."/>
            <person name="Wan A.T.-Y."/>
            <person name="Liu X.-Y."/>
            <person name="Fung C.S.-H."/>
            <person name="Xiao X."/>
            <person name="Malainual N."/>
            <person name="Hou J."/>
            <person name="Wang L."/>
            <person name="Wang M."/>
            <person name="Yang K."/>
            <person name="Cui Y."/>
            <person name="Leung E."/>
            <person name="Nong W."/>
            <person name="Shin S.-K."/>
            <person name="Au S."/>
            <person name="Jeong K.Y."/>
            <person name="Chew F.T."/>
            <person name="Hui J."/>
            <person name="Leung T.F."/>
            <person name="Tungtrongchitr A."/>
            <person name="Zhong N."/>
            <person name="Liu Z."/>
            <person name="Tsui S."/>
        </authorList>
    </citation>
    <scope>NUCLEOTIDE SEQUENCE</scope>
    <source>
        <strain evidence="1">Derf</strain>
        <tissue evidence="1">Whole organism</tissue>
    </source>
</reference>
<feature type="non-terminal residue" evidence="1">
    <location>
        <position position="62"/>
    </location>
</feature>
<evidence type="ECO:0000313" key="2">
    <source>
        <dbReference type="Proteomes" id="UP000790347"/>
    </source>
</evidence>
<name>A0A922L5F3_DERFA</name>
<proteinExistence type="predicted"/>
<protein>
    <submittedName>
        <fullName evidence="1">Uncharacterized protein</fullName>
    </submittedName>
</protein>
<gene>
    <name evidence="1" type="ORF">DERF_009193</name>
</gene>
<evidence type="ECO:0000313" key="1">
    <source>
        <dbReference type="EMBL" id="KAH9510683.1"/>
    </source>
</evidence>
<dbReference type="AlphaFoldDB" id="A0A922L5F3"/>
<sequence length="62" mass="7539">KFLEFQDFFEPLVSLLDKSDSSTRKTLKGLKSNDYELVKKTLKDHFYDEFEMQERILNEFKK</sequence>
<reference evidence="1" key="1">
    <citation type="submission" date="2013-05" db="EMBL/GenBank/DDBJ databases">
        <authorList>
            <person name="Yim A.K.Y."/>
            <person name="Chan T.F."/>
            <person name="Ji K.M."/>
            <person name="Liu X.Y."/>
            <person name="Zhou J.W."/>
            <person name="Li R.Q."/>
            <person name="Yang K.Y."/>
            <person name="Li J."/>
            <person name="Li M."/>
            <person name="Law P.T.W."/>
            <person name="Wu Y.L."/>
            <person name="Cai Z.L."/>
            <person name="Qin H."/>
            <person name="Bao Y."/>
            <person name="Leung R.K.K."/>
            <person name="Ng P.K.S."/>
            <person name="Zou J."/>
            <person name="Zhong X.J."/>
            <person name="Ran P.X."/>
            <person name="Zhong N.S."/>
            <person name="Liu Z.G."/>
            <person name="Tsui S.K.W."/>
        </authorList>
    </citation>
    <scope>NUCLEOTIDE SEQUENCE</scope>
    <source>
        <strain evidence="1">Derf</strain>
        <tissue evidence="1">Whole organism</tissue>
    </source>
</reference>
<keyword evidence="2" id="KW-1185">Reference proteome</keyword>
<accession>A0A922L5F3</accession>
<dbReference type="Proteomes" id="UP000790347">
    <property type="component" value="Unassembled WGS sequence"/>
</dbReference>
<dbReference type="EMBL" id="ASGP02000004">
    <property type="protein sequence ID" value="KAH9510683.1"/>
    <property type="molecule type" value="Genomic_DNA"/>
</dbReference>
<comment type="caution">
    <text evidence="1">The sequence shown here is derived from an EMBL/GenBank/DDBJ whole genome shotgun (WGS) entry which is preliminary data.</text>
</comment>
<organism evidence="1 2">
    <name type="scientific">Dermatophagoides farinae</name>
    <name type="common">American house dust mite</name>
    <dbReference type="NCBI Taxonomy" id="6954"/>
    <lineage>
        <taxon>Eukaryota</taxon>
        <taxon>Metazoa</taxon>
        <taxon>Ecdysozoa</taxon>
        <taxon>Arthropoda</taxon>
        <taxon>Chelicerata</taxon>
        <taxon>Arachnida</taxon>
        <taxon>Acari</taxon>
        <taxon>Acariformes</taxon>
        <taxon>Sarcoptiformes</taxon>
        <taxon>Astigmata</taxon>
        <taxon>Psoroptidia</taxon>
        <taxon>Analgoidea</taxon>
        <taxon>Pyroglyphidae</taxon>
        <taxon>Dermatophagoidinae</taxon>
        <taxon>Dermatophagoides</taxon>
    </lineage>
</organism>
<feature type="non-terminal residue" evidence="1">
    <location>
        <position position="1"/>
    </location>
</feature>